<dbReference type="Pfam" id="PF00808">
    <property type="entry name" value="CBFD_NFYB_HMF"/>
    <property type="match status" value="1"/>
</dbReference>
<dbReference type="GO" id="GO:0000978">
    <property type="term" value="F:RNA polymerase II cis-regulatory region sequence-specific DNA binding"/>
    <property type="evidence" value="ECO:0007669"/>
    <property type="project" value="TreeGrafter"/>
</dbReference>
<dbReference type="PANTHER" id="PTHR11064:SF9">
    <property type="entry name" value="NUCLEAR TRANSCRIPTION FACTOR Y SUBUNIT BETA"/>
    <property type="match status" value="1"/>
</dbReference>
<sequence length="228" mass="25792">MNNTIQDTKTDDVSNETLLIDDNAKVLTKESSNTENVEKKNGFIEAVPAESNNNEQSQDIKNEETSDKIKLNSNKLNPDVDLNAFIESLSKEFGTPVQYIRFLKSLTEQDQTLPLNNVANIMKSVLPDGTKISKDAKQLMQECCSELISFITSEATEIVSMDKRKTVMGDDIITSLDSLGFENYGEIMRIYLQKYKEFQLLKQLAINLIEEENPNAKALKKQKKNSKQ</sequence>
<evidence type="ECO:0000256" key="3">
    <source>
        <dbReference type="ARBA" id="ARBA00023125"/>
    </source>
</evidence>
<protein>
    <submittedName>
        <fullName evidence="6">Histone-fold-containing protein</fullName>
    </submittedName>
</protein>
<dbReference type="AlphaFoldDB" id="A0A1B7TIP2"/>
<dbReference type="GO" id="GO:0046982">
    <property type="term" value="F:protein heterodimerization activity"/>
    <property type="evidence" value="ECO:0007669"/>
    <property type="project" value="InterPro"/>
</dbReference>
<dbReference type="InterPro" id="IPR027113">
    <property type="entry name" value="Transc_fact_NFYB/HAP3"/>
</dbReference>
<organism evidence="6 7">
    <name type="scientific">Hanseniaspora valbyensis NRRL Y-1626</name>
    <dbReference type="NCBI Taxonomy" id="766949"/>
    <lineage>
        <taxon>Eukaryota</taxon>
        <taxon>Fungi</taxon>
        <taxon>Dikarya</taxon>
        <taxon>Ascomycota</taxon>
        <taxon>Saccharomycotina</taxon>
        <taxon>Saccharomycetes</taxon>
        <taxon>Saccharomycodales</taxon>
        <taxon>Saccharomycodaceae</taxon>
        <taxon>Hanseniaspora</taxon>
    </lineage>
</organism>
<dbReference type="InterPro" id="IPR003958">
    <property type="entry name" value="CBFA_NFYB_domain"/>
</dbReference>
<dbReference type="GO" id="GO:0016602">
    <property type="term" value="C:CCAAT-binding factor complex"/>
    <property type="evidence" value="ECO:0007669"/>
    <property type="project" value="InterPro"/>
</dbReference>
<dbReference type="PRINTS" id="PR00615">
    <property type="entry name" value="CCAATSUBUNTA"/>
</dbReference>
<name>A0A1B7TIP2_9ASCO</name>
<proteinExistence type="inferred from homology"/>
<evidence type="ECO:0000256" key="4">
    <source>
        <dbReference type="ARBA" id="ARBA00023163"/>
    </source>
</evidence>
<evidence type="ECO:0000259" key="5">
    <source>
        <dbReference type="Pfam" id="PF00808"/>
    </source>
</evidence>
<keyword evidence="4" id="KW-0804">Transcription</keyword>
<gene>
    <name evidence="6" type="ORF">HANVADRAFT_51478</name>
</gene>
<keyword evidence="7" id="KW-1185">Reference proteome</keyword>
<comment type="caution">
    <text evidence="6">The sequence shown here is derived from an EMBL/GenBank/DDBJ whole genome shotgun (WGS) entry which is preliminary data.</text>
</comment>
<accession>A0A1B7TIP2</accession>
<evidence type="ECO:0000256" key="2">
    <source>
        <dbReference type="ARBA" id="ARBA00023015"/>
    </source>
</evidence>
<evidence type="ECO:0000313" key="7">
    <source>
        <dbReference type="Proteomes" id="UP000092321"/>
    </source>
</evidence>
<keyword evidence="2" id="KW-0805">Transcription regulation</keyword>
<dbReference type="CDD" id="cd22907">
    <property type="entry name" value="HFD_NFYB"/>
    <property type="match status" value="1"/>
</dbReference>
<dbReference type="GO" id="GO:0001228">
    <property type="term" value="F:DNA-binding transcription activator activity, RNA polymerase II-specific"/>
    <property type="evidence" value="ECO:0007669"/>
    <property type="project" value="InterPro"/>
</dbReference>
<dbReference type="EMBL" id="LXPE01000003">
    <property type="protein sequence ID" value="OBA28596.1"/>
    <property type="molecule type" value="Genomic_DNA"/>
</dbReference>
<dbReference type="SUPFAM" id="SSF47113">
    <property type="entry name" value="Histone-fold"/>
    <property type="match status" value="1"/>
</dbReference>
<evidence type="ECO:0000313" key="6">
    <source>
        <dbReference type="EMBL" id="OBA28596.1"/>
    </source>
</evidence>
<dbReference type="InterPro" id="IPR009072">
    <property type="entry name" value="Histone-fold"/>
</dbReference>
<dbReference type="OrthoDB" id="386949at2759"/>
<dbReference type="Gene3D" id="1.10.20.10">
    <property type="entry name" value="Histone, subunit A"/>
    <property type="match status" value="1"/>
</dbReference>
<comment type="similarity">
    <text evidence="1">Belongs to the NFYB/HAP3 subunit family.</text>
</comment>
<feature type="domain" description="Transcription factor CBF/NF-Y/archaeal histone" evidence="5">
    <location>
        <begin position="112"/>
        <end position="175"/>
    </location>
</feature>
<dbReference type="Proteomes" id="UP000092321">
    <property type="component" value="Unassembled WGS sequence"/>
</dbReference>
<keyword evidence="3" id="KW-0238">DNA-binding</keyword>
<dbReference type="PANTHER" id="PTHR11064">
    <property type="entry name" value="CCAAT-BINDING TRANSCRIPTION FACTOR-RELATED"/>
    <property type="match status" value="1"/>
</dbReference>
<reference evidence="7" key="1">
    <citation type="journal article" date="2016" name="Proc. Natl. Acad. Sci. U.S.A.">
        <title>Comparative genomics of biotechnologically important yeasts.</title>
        <authorList>
            <person name="Riley R."/>
            <person name="Haridas S."/>
            <person name="Wolfe K.H."/>
            <person name="Lopes M.R."/>
            <person name="Hittinger C.T."/>
            <person name="Goeker M."/>
            <person name="Salamov A.A."/>
            <person name="Wisecaver J.H."/>
            <person name="Long T.M."/>
            <person name="Calvey C.H."/>
            <person name="Aerts A.L."/>
            <person name="Barry K.W."/>
            <person name="Choi C."/>
            <person name="Clum A."/>
            <person name="Coughlan A.Y."/>
            <person name="Deshpande S."/>
            <person name="Douglass A.P."/>
            <person name="Hanson S.J."/>
            <person name="Klenk H.-P."/>
            <person name="LaButti K.M."/>
            <person name="Lapidus A."/>
            <person name="Lindquist E.A."/>
            <person name="Lipzen A.M."/>
            <person name="Meier-Kolthoff J.P."/>
            <person name="Ohm R.A."/>
            <person name="Otillar R.P."/>
            <person name="Pangilinan J.L."/>
            <person name="Peng Y."/>
            <person name="Rokas A."/>
            <person name="Rosa C.A."/>
            <person name="Scheuner C."/>
            <person name="Sibirny A.A."/>
            <person name="Slot J.C."/>
            <person name="Stielow J.B."/>
            <person name="Sun H."/>
            <person name="Kurtzman C.P."/>
            <person name="Blackwell M."/>
            <person name="Grigoriev I.V."/>
            <person name="Jeffries T.W."/>
        </authorList>
    </citation>
    <scope>NUCLEOTIDE SEQUENCE [LARGE SCALE GENOMIC DNA]</scope>
    <source>
        <strain evidence="7">NRRL Y-1626</strain>
    </source>
</reference>
<evidence type="ECO:0000256" key="1">
    <source>
        <dbReference type="ARBA" id="ARBA00009053"/>
    </source>
</evidence>